<keyword evidence="4" id="KW-0460">Magnesium</keyword>
<evidence type="ECO:0000256" key="1">
    <source>
        <dbReference type="ARBA" id="ARBA00001946"/>
    </source>
</evidence>
<evidence type="ECO:0000256" key="3">
    <source>
        <dbReference type="ARBA" id="ARBA00022801"/>
    </source>
</evidence>
<comment type="cofactor">
    <cofactor evidence="1">
        <name>Mg(2+)</name>
        <dbReference type="ChEBI" id="CHEBI:18420"/>
    </cofactor>
</comment>
<dbReference type="Pfam" id="PF00293">
    <property type="entry name" value="NUDIX"/>
    <property type="match status" value="1"/>
</dbReference>
<keyword evidence="8" id="KW-1185">Reference proteome</keyword>
<feature type="domain" description="Nudix hydrolase" evidence="6">
    <location>
        <begin position="46"/>
        <end position="169"/>
    </location>
</feature>
<evidence type="ECO:0000256" key="4">
    <source>
        <dbReference type="ARBA" id="ARBA00022842"/>
    </source>
</evidence>
<comment type="similarity">
    <text evidence="2 5">Belongs to the Nudix hydrolase family.</text>
</comment>
<dbReference type="GO" id="GO:0016787">
    <property type="term" value="F:hydrolase activity"/>
    <property type="evidence" value="ECO:0007669"/>
    <property type="project" value="UniProtKB-KW"/>
</dbReference>
<accession>A0A2T4ULP3</accession>
<dbReference type="InterPro" id="IPR020476">
    <property type="entry name" value="Nudix_hydrolase"/>
</dbReference>
<evidence type="ECO:0000256" key="5">
    <source>
        <dbReference type="RuleBase" id="RU003476"/>
    </source>
</evidence>
<gene>
    <name evidence="7" type="ORF">C7Y72_11085</name>
</gene>
<evidence type="ECO:0000313" key="7">
    <source>
        <dbReference type="EMBL" id="PTL60146.1"/>
    </source>
</evidence>
<dbReference type="AlphaFoldDB" id="A0A2T4ULP3"/>
<dbReference type="InterPro" id="IPR020084">
    <property type="entry name" value="NUDIX_hydrolase_CS"/>
</dbReference>
<dbReference type="PRINTS" id="PR00502">
    <property type="entry name" value="NUDIXFAMILY"/>
</dbReference>
<evidence type="ECO:0000259" key="6">
    <source>
        <dbReference type="PROSITE" id="PS51462"/>
    </source>
</evidence>
<dbReference type="Gene3D" id="3.90.79.10">
    <property type="entry name" value="Nucleoside Triphosphate Pyrophosphohydrolase"/>
    <property type="match status" value="1"/>
</dbReference>
<dbReference type="InterPro" id="IPR000086">
    <property type="entry name" value="NUDIX_hydrolase_dom"/>
</dbReference>
<evidence type="ECO:0000313" key="8">
    <source>
        <dbReference type="Proteomes" id="UP000240739"/>
    </source>
</evidence>
<dbReference type="PANTHER" id="PTHR43222">
    <property type="entry name" value="NUDIX HYDROLASE 23"/>
    <property type="match status" value="1"/>
</dbReference>
<name>A0A2T4ULP3_9ACTN</name>
<dbReference type="RefSeq" id="WP_107568791.1">
    <property type="nucleotide sequence ID" value="NZ_PYYB01000001.1"/>
</dbReference>
<dbReference type="PANTHER" id="PTHR43222:SF2">
    <property type="entry name" value="NUDIX HYDROLASE 23, CHLOROPLASTIC"/>
    <property type="match status" value="1"/>
</dbReference>
<comment type="caution">
    <text evidence="7">The sequence shown here is derived from an EMBL/GenBank/DDBJ whole genome shotgun (WGS) entry which is preliminary data.</text>
</comment>
<dbReference type="EMBL" id="PYYB01000001">
    <property type="protein sequence ID" value="PTL60146.1"/>
    <property type="molecule type" value="Genomic_DNA"/>
</dbReference>
<dbReference type="PROSITE" id="PS00893">
    <property type="entry name" value="NUDIX_BOX"/>
    <property type="match status" value="1"/>
</dbReference>
<organism evidence="7 8">
    <name type="scientific">Paraconexibacter algicola</name>
    <dbReference type="NCBI Taxonomy" id="2133960"/>
    <lineage>
        <taxon>Bacteria</taxon>
        <taxon>Bacillati</taxon>
        <taxon>Actinomycetota</taxon>
        <taxon>Thermoleophilia</taxon>
        <taxon>Solirubrobacterales</taxon>
        <taxon>Paraconexibacteraceae</taxon>
        <taxon>Paraconexibacter</taxon>
    </lineage>
</organism>
<dbReference type="OrthoDB" id="5417595at2"/>
<keyword evidence="3 5" id="KW-0378">Hydrolase</keyword>
<dbReference type="Proteomes" id="UP000240739">
    <property type="component" value="Unassembled WGS sequence"/>
</dbReference>
<reference evidence="7 8" key="1">
    <citation type="submission" date="2018-03" db="EMBL/GenBank/DDBJ databases">
        <title>Aquarubrobacter algicola gen. nov., sp. nov., a novel actinobacterium isolated from shallow eutrophic lake during the end of cyanobacterial harmful algal blooms.</title>
        <authorList>
            <person name="Chun S.J."/>
        </authorList>
    </citation>
    <scope>NUCLEOTIDE SEQUENCE [LARGE SCALE GENOMIC DNA]</scope>
    <source>
        <strain evidence="7 8">Seoho-28</strain>
    </source>
</reference>
<dbReference type="SUPFAM" id="SSF55811">
    <property type="entry name" value="Nudix"/>
    <property type="match status" value="1"/>
</dbReference>
<sequence>MPFDPTSLNPALDDVHHCPRCGAPDPQVDHPRSIRCGACGYLAYYNPKPVASAIPRTADGRIWLLKRGFDPGRGRWTFPGGFVDLGESVEDAAHRETREELDVAITLGPLIGIYSQPTDRVILIVYAARTDETPRTTPEATEVRAFSPDEVPWEDLAFWSTEQALRDLLDGPQGSTSPRRIA</sequence>
<dbReference type="PROSITE" id="PS51462">
    <property type="entry name" value="NUDIX"/>
    <property type="match status" value="1"/>
</dbReference>
<protein>
    <submittedName>
        <fullName evidence="7">NUDIX hydrolase</fullName>
    </submittedName>
</protein>
<evidence type="ECO:0000256" key="2">
    <source>
        <dbReference type="ARBA" id="ARBA00005582"/>
    </source>
</evidence>
<dbReference type="InterPro" id="IPR015797">
    <property type="entry name" value="NUDIX_hydrolase-like_dom_sf"/>
</dbReference>
<proteinExistence type="inferred from homology"/>